<accession>X1PA07</accession>
<evidence type="ECO:0000313" key="1">
    <source>
        <dbReference type="EMBL" id="GAI35855.1"/>
    </source>
</evidence>
<organism evidence="1">
    <name type="scientific">marine sediment metagenome</name>
    <dbReference type="NCBI Taxonomy" id="412755"/>
    <lineage>
        <taxon>unclassified sequences</taxon>
        <taxon>metagenomes</taxon>
        <taxon>ecological metagenomes</taxon>
    </lineage>
</organism>
<dbReference type="EMBL" id="BARV01031276">
    <property type="protein sequence ID" value="GAI35855.1"/>
    <property type="molecule type" value="Genomic_DNA"/>
</dbReference>
<gene>
    <name evidence="1" type="ORF">S06H3_49528</name>
</gene>
<reference evidence="1" key="1">
    <citation type="journal article" date="2014" name="Front. Microbiol.">
        <title>High frequency of phylogenetically diverse reductive dehalogenase-homologous genes in deep subseafloor sedimentary metagenomes.</title>
        <authorList>
            <person name="Kawai M."/>
            <person name="Futagami T."/>
            <person name="Toyoda A."/>
            <person name="Takaki Y."/>
            <person name="Nishi S."/>
            <person name="Hori S."/>
            <person name="Arai W."/>
            <person name="Tsubouchi T."/>
            <person name="Morono Y."/>
            <person name="Uchiyama I."/>
            <person name="Ito T."/>
            <person name="Fujiyama A."/>
            <person name="Inagaki F."/>
            <person name="Takami H."/>
        </authorList>
    </citation>
    <scope>NUCLEOTIDE SEQUENCE</scope>
    <source>
        <strain evidence="1">Expedition CK06-06</strain>
    </source>
</reference>
<dbReference type="AlphaFoldDB" id="X1PA07"/>
<sequence>MVDDNLVKEEDTKVGAAASEREVVVVDDNTEYVITGMATKLTRYDRLVEDAVAEKVSDEEGLPKDMTARVVAGKAPDGVPQLHIFGRNAEAVDAVADGVRSRTREVYRHYIGNKVSPEEEAATIR</sequence>
<comment type="caution">
    <text evidence="1">The sequence shown here is derived from an EMBL/GenBank/DDBJ whole genome shotgun (WGS) entry which is preliminary data.</text>
</comment>
<feature type="non-terminal residue" evidence="1">
    <location>
        <position position="125"/>
    </location>
</feature>
<protein>
    <submittedName>
        <fullName evidence="1">Uncharacterized protein</fullName>
    </submittedName>
</protein>
<name>X1PA07_9ZZZZ</name>
<proteinExistence type="predicted"/>